<gene>
    <name evidence="3" type="ORF">PLEOSDRAFT_1082640</name>
</gene>
<dbReference type="VEuPathDB" id="FungiDB:PLEOSDRAFT_1082640"/>
<feature type="region of interest" description="Disordered" evidence="1">
    <location>
        <begin position="490"/>
        <end position="597"/>
    </location>
</feature>
<dbReference type="Pfam" id="PF20411">
    <property type="entry name" value="DUF6697"/>
    <property type="match status" value="1"/>
</dbReference>
<dbReference type="OrthoDB" id="3176940at2759"/>
<proteinExistence type="predicted"/>
<dbReference type="HOGENOM" id="CLU_457171_0_0_1"/>
<dbReference type="Proteomes" id="UP000027073">
    <property type="component" value="Unassembled WGS sequence"/>
</dbReference>
<evidence type="ECO:0000313" key="3">
    <source>
        <dbReference type="EMBL" id="KDQ28593.1"/>
    </source>
</evidence>
<name>A0A067NKI3_PLEO1</name>
<protein>
    <recommendedName>
        <fullName evidence="2">DUF6697 domain-containing protein</fullName>
    </recommendedName>
</protein>
<dbReference type="EMBL" id="KL198007">
    <property type="protein sequence ID" value="KDQ28593.1"/>
    <property type="molecule type" value="Genomic_DNA"/>
</dbReference>
<evidence type="ECO:0000259" key="2">
    <source>
        <dbReference type="Pfam" id="PF20411"/>
    </source>
</evidence>
<organism evidence="3 4">
    <name type="scientific">Pleurotus ostreatus (strain PC15)</name>
    <name type="common">Oyster mushroom</name>
    <dbReference type="NCBI Taxonomy" id="1137138"/>
    <lineage>
        <taxon>Eukaryota</taxon>
        <taxon>Fungi</taxon>
        <taxon>Dikarya</taxon>
        <taxon>Basidiomycota</taxon>
        <taxon>Agaricomycotina</taxon>
        <taxon>Agaricomycetes</taxon>
        <taxon>Agaricomycetidae</taxon>
        <taxon>Agaricales</taxon>
        <taxon>Pleurotineae</taxon>
        <taxon>Pleurotaceae</taxon>
        <taxon>Pleurotus</taxon>
    </lineage>
</organism>
<reference evidence="4" key="1">
    <citation type="journal article" date="2014" name="Proc. Natl. Acad. Sci. U.S.A.">
        <title>Extensive sampling of basidiomycete genomes demonstrates inadequacy of the white-rot/brown-rot paradigm for wood decay fungi.</title>
        <authorList>
            <person name="Riley R."/>
            <person name="Salamov A.A."/>
            <person name="Brown D.W."/>
            <person name="Nagy L.G."/>
            <person name="Floudas D."/>
            <person name="Held B.W."/>
            <person name="Levasseur A."/>
            <person name="Lombard V."/>
            <person name="Morin E."/>
            <person name="Otillar R."/>
            <person name="Lindquist E.A."/>
            <person name="Sun H."/>
            <person name="LaButti K.M."/>
            <person name="Schmutz J."/>
            <person name="Jabbour D."/>
            <person name="Luo H."/>
            <person name="Baker S.E."/>
            <person name="Pisabarro A.G."/>
            <person name="Walton J.D."/>
            <person name="Blanchette R.A."/>
            <person name="Henrissat B."/>
            <person name="Martin F."/>
            <person name="Cullen D."/>
            <person name="Hibbett D.S."/>
            <person name="Grigoriev I.V."/>
        </authorList>
    </citation>
    <scope>NUCLEOTIDE SEQUENCE [LARGE SCALE GENOMIC DNA]</scope>
    <source>
        <strain evidence="4">PC15</strain>
    </source>
</reference>
<dbReference type="InterPro" id="IPR046520">
    <property type="entry name" value="DUF6697"/>
</dbReference>
<evidence type="ECO:0000256" key="1">
    <source>
        <dbReference type="SAM" id="MobiDB-lite"/>
    </source>
</evidence>
<feature type="region of interest" description="Disordered" evidence="1">
    <location>
        <begin position="65"/>
        <end position="95"/>
    </location>
</feature>
<accession>A0A067NKI3</accession>
<feature type="domain" description="DUF6697" evidence="2">
    <location>
        <begin position="289"/>
        <end position="485"/>
    </location>
</feature>
<dbReference type="AlphaFoldDB" id="A0A067NKI3"/>
<feature type="compositionally biased region" description="Basic and acidic residues" evidence="1">
    <location>
        <begin position="525"/>
        <end position="544"/>
    </location>
</feature>
<feature type="compositionally biased region" description="Basic and acidic residues" evidence="1">
    <location>
        <begin position="79"/>
        <end position="95"/>
    </location>
</feature>
<feature type="compositionally biased region" description="Basic and acidic residues" evidence="1">
    <location>
        <begin position="494"/>
        <end position="504"/>
    </location>
</feature>
<evidence type="ECO:0000313" key="4">
    <source>
        <dbReference type="Proteomes" id="UP000027073"/>
    </source>
</evidence>
<dbReference type="STRING" id="1137138.A0A067NKI3"/>
<dbReference type="InParanoid" id="A0A067NKI3"/>
<feature type="region of interest" description="Disordered" evidence="1">
    <location>
        <begin position="1"/>
        <end position="27"/>
    </location>
</feature>
<sequence length="597" mass="65774">MTGWSPDIAGEKAASSRYSPVLGASEDVKSEVKHEMKVEHCALPKKEEDLDTKIDLKLEAKTETPSLVELRPSSPSIDSKTDVRTEGEVKAEAGVKAEVDSLPGLVKVEAKLEGGDDAPSNPLKEEEGVKGEIKDEIPLATALNRPQTPMNEDNAAIDLPEHHPKAAATERPTDSPLGLAATDPLPDIPTADVYESMPAGFKLGSTDVYLQPVPAPVTRCKFMLCVEPPSLESVMAHYKRRADWAKTIVKKPKKEAVIPLKTLAGRYEALGVTEPFHVPLPIDVRDVAFSRQLISSIYGGNVQQTFPVPSAKFLAQHGLDDFMCLNYIMHPNAPELVGAPGFYCSSGSGDPKAKRAPWTKIMRLILQLGPSRWQYYGQYQVEPSDALSPQEWLAQSPGFRRQWVNEIMIRQGWGNKIRCEVLLRKRLGRLPTDKELDDAVNIPGFAQEVTPDDIYESFARGDHFIALWGMKCVGYDTAFQERLVAAKQAAAANEDVKEEKDKKPKVSKRKKRAASPDAPKKRARKDSPSDPEGDSKPLDMKVDDDAVDDTEQPPAIVKSNDDDEIQIVQRPVLPSKKVYTPRGTRSRPASAKVIVID</sequence>